<dbReference type="Proteomes" id="UP000287651">
    <property type="component" value="Unassembled WGS sequence"/>
</dbReference>
<organism evidence="1 2">
    <name type="scientific">Ensete ventricosum</name>
    <name type="common">Abyssinian banana</name>
    <name type="synonym">Musa ensete</name>
    <dbReference type="NCBI Taxonomy" id="4639"/>
    <lineage>
        <taxon>Eukaryota</taxon>
        <taxon>Viridiplantae</taxon>
        <taxon>Streptophyta</taxon>
        <taxon>Embryophyta</taxon>
        <taxon>Tracheophyta</taxon>
        <taxon>Spermatophyta</taxon>
        <taxon>Magnoliopsida</taxon>
        <taxon>Liliopsida</taxon>
        <taxon>Zingiberales</taxon>
        <taxon>Musaceae</taxon>
        <taxon>Ensete</taxon>
    </lineage>
</organism>
<accession>A0A426Y3B1</accession>
<comment type="caution">
    <text evidence="1">The sequence shown here is derived from an EMBL/GenBank/DDBJ whole genome shotgun (WGS) entry which is preliminary data.</text>
</comment>
<evidence type="ECO:0000313" key="1">
    <source>
        <dbReference type="EMBL" id="RRT46110.1"/>
    </source>
</evidence>
<evidence type="ECO:0000313" key="2">
    <source>
        <dbReference type="Proteomes" id="UP000287651"/>
    </source>
</evidence>
<sequence>MLCAYLESFEGSVVMAGMVYSLFDNGTKVLGVRTHEVRVVPRQGWHAVTVPKPHPSRRMFPGSSVAYLLHFARV</sequence>
<name>A0A426Y3B1_ENSVE</name>
<protein>
    <submittedName>
        <fullName evidence="1">Uncharacterized protein</fullName>
    </submittedName>
</protein>
<dbReference type="AlphaFoldDB" id="A0A426Y3B1"/>
<dbReference type="EMBL" id="AMZH03015399">
    <property type="protein sequence ID" value="RRT46110.1"/>
    <property type="molecule type" value="Genomic_DNA"/>
</dbReference>
<proteinExistence type="predicted"/>
<gene>
    <name evidence="1" type="ORF">B296_00054661</name>
</gene>
<reference evidence="1 2" key="1">
    <citation type="journal article" date="2014" name="Agronomy (Basel)">
        <title>A Draft Genome Sequence for Ensete ventricosum, the Drought-Tolerant Tree Against Hunger.</title>
        <authorList>
            <person name="Harrison J."/>
            <person name="Moore K.A."/>
            <person name="Paszkiewicz K."/>
            <person name="Jones T."/>
            <person name="Grant M."/>
            <person name="Ambacheew D."/>
            <person name="Muzemil S."/>
            <person name="Studholme D.J."/>
        </authorList>
    </citation>
    <scope>NUCLEOTIDE SEQUENCE [LARGE SCALE GENOMIC DNA]</scope>
</reference>